<evidence type="ECO:0000256" key="1">
    <source>
        <dbReference type="SAM" id="MobiDB-lite"/>
    </source>
</evidence>
<dbReference type="AlphaFoldDB" id="A0A2V1D7J3"/>
<organism evidence="3 4">
    <name type="scientific">Periconia macrospinosa</name>
    <dbReference type="NCBI Taxonomy" id="97972"/>
    <lineage>
        <taxon>Eukaryota</taxon>
        <taxon>Fungi</taxon>
        <taxon>Dikarya</taxon>
        <taxon>Ascomycota</taxon>
        <taxon>Pezizomycotina</taxon>
        <taxon>Dothideomycetes</taxon>
        <taxon>Pleosporomycetidae</taxon>
        <taxon>Pleosporales</taxon>
        <taxon>Massarineae</taxon>
        <taxon>Periconiaceae</taxon>
        <taxon>Periconia</taxon>
    </lineage>
</organism>
<evidence type="ECO:0000313" key="3">
    <source>
        <dbReference type="EMBL" id="PVH93563.1"/>
    </source>
</evidence>
<evidence type="ECO:0000259" key="2">
    <source>
        <dbReference type="Pfam" id="PF20150"/>
    </source>
</evidence>
<proteinExistence type="predicted"/>
<dbReference type="PANTHER" id="PTHR38790:SF4">
    <property type="entry name" value="2EXR DOMAIN-CONTAINING PROTEIN"/>
    <property type="match status" value="1"/>
</dbReference>
<dbReference type="InterPro" id="IPR045518">
    <property type="entry name" value="2EXR"/>
</dbReference>
<keyword evidence="4" id="KW-1185">Reference proteome</keyword>
<feature type="domain" description="2EXR" evidence="2">
    <location>
        <begin position="56"/>
        <end position="120"/>
    </location>
</feature>
<gene>
    <name evidence="3" type="ORF">DM02DRAFT_695627</name>
</gene>
<reference evidence="3 4" key="1">
    <citation type="journal article" date="2018" name="Sci. Rep.">
        <title>Comparative genomics provides insights into the lifestyle and reveals functional heterogeneity of dark septate endophytic fungi.</title>
        <authorList>
            <person name="Knapp D.G."/>
            <person name="Nemeth J.B."/>
            <person name="Barry K."/>
            <person name="Hainaut M."/>
            <person name="Henrissat B."/>
            <person name="Johnson J."/>
            <person name="Kuo A."/>
            <person name="Lim J.H.P."/>
            <person name="Lipzen A."/>
            <person name="Nolan M."/>
            <person name="Ohm R.A."/>
            <person name="Tamas L."/>
            <person name="Grigoriev I.V."/>
            <person name="Spatafora J.W."/>
            <person name="Nagy L.G."/>
            <person name="Kovacs G.M."/>
        </authorList>
    </citation>
    <scope>NUCLEOTIDE SEQUENCE [LARGE SCALE GENOMIC DNA]</scope>
    <source>
        <strain evidence="3 4">DSE2036</strain>
    </source>
</reference>
<feature type="region of interest" description="Disordered" evidence="1">
    <location>
        <begin position="1"/>
        <end position="20"/>
    </location>
</feature>
<evidence type="ECO:0000313" key="4">
    <source>
        <dbReference type="Proteomes" id="UP000244855"/>
    </source>
</evidence>
<dbReference type="EMBL" id="KZ805580">
    <property type="protein sequence ID" value="PVH93563.1"/>
    <property type="molecule type" value="Genomic_DNA"/>
</dbReference>
<dbReference type="Proteomes" id="UP000244855">
    <property type="component" value="Unassembled WGS sequence"/>
</dbReference>
<sequence length="245" mass="29510">MALRRSKRKILDNDKQHGPKRLARVRRHENGHLDVTPEGDYVELLEKNRRSSPLFRLPREVRDMIWKEVLGNKTIEPKDWGFRTCFATDVNYFALLHVCREIYSEAALMPYEENVFRAKRNENFLYSLSKIEIHLRKHIKQVEFGLDLVFHTSWVDQLEGLTHITLQGRYIVSNNVPRRWKIYQQRILELKEKYPNLQVRFRLESSLPTKRNWIHQYFADEGVPLDWISESKDEDQRVWITSNFM</sequence>
<dbReference type="Pfam" id="PF20150">
    <property type="entry name" value="2EXR"/>
    <property type="match status" value="1"/>
</dbReference>
<accession>A0A2V1D7J3</accession>
<dbReference type="PANTHER" id="PTHR38790">
    <property type="entry name" value="2EXR DOMAIN-CONTAINING PROTEIN-RELATED"/>
    <property type="match status" value="1"/>
</dbReference>
<protein>
    <recommendedName>
        <fullName evidence="2">2EXR domain-containing protein</fullName>
    </recommendedName>
</protein>
<dbReference type="OrthoDB" id="5413827at2759"/>
<name>A0A2V1D7J3_9PLEO</name>